<dbReference type="RefSeq" id="WP_349876291.1">
    <property type="nucleotide sequence ID" value="NZ_CP157974.1"/>
</dbReference>
<feature type="domain" description="Schlafen AlbA-2" evidence="1">
    <location>
        <begin position="35"/>
        <end position="150"/>
    </location>
</feature>
<evidence type="ECO:0000259" key="1">
    <source>
        <dbReference type="Pfam" id="PF04326"/>
    </source>
</evidence>
<organism evidence="2">
    <name type="scientific">Micromonospora sp. HUAS YX12</name>
    <dbReference type="NCBI Taxonomy" id="3156396"/>
    <lineage>
        <taxon>Bacteria</taxon>
        <taxon>Bacillati</taxon>
        <taxon>Actinomycetota</taxon>
        <taxon>Actinomycetes</taxon>
        <taxon>Micromonosporales</taxon>
        <taxon>Micromonosporaceae</taxon>
        <taxon>Micromonospora</taxon>
    </lineage>
</organism>
<evidence type="ECO:0000313" key="2">
    <source>
        <dbReference type="EMBL" id="XBT79807.1"/>
    </source>
</evidence>
<proteinExistence type="predicted"/>
<dbReference type="Gene3D" id="3.30.950.30">
    <property type="entry name" value="Schlafen, AAA domain"/>
    <property type="match status" value="1"/>
</dbReference>
<dbReference type="EMBL" id="CP157974">
    <property type="protein sequence ID" value="XBT79807.1"/>
    <property type="molecule type" value="Genomic_DNA"/>
</dbReference>
<dbReference type="Pfam" id="PF04326">
    <property type="entry name" value="SLFN_AlbA_2"/>
    <property type="match status" value="1"/>
</dbReference>
<dbReference type="AlphaFoldDB" id="A0AAU7QUC6"/>
<dbReference type="InterPro" id="IPR038461">
    <property type="entry name" value="Schlafen_AlbA_2_dom_sf"/>
</dbReference>
<accession>A0AAU7QUC6</accession>
<protein>
    <submittedName>
        <fullName evidence="2">RNA-binding domain-containing protein</fullName>
    </submittedName>
</protein>
<sequence length="470" mass="50807">MAALRSRRLDVVLGAPVDQLTAHHIDALIDNGVHEDFDLDFKRETYGNSEGAKRDLAADVAALANSAGGVIIVGLDEDSQGVAKRADEPVDFSDKEINRLFQTVASNCAPLVPLDIRAIKPDPTATAGTDAQERGYILIAVPRSASAPHAVVVNNALRFPRRHGRTTHYLSEAEVATAYRARFDSRSDRANHATDIQEELAGRLSPAAGPWLLVSLVPDLPGDLQIDSATFRRFEAEFLNRPVTQPQFYGRTFQRTRVGRRRLCADASLRDGADLTRAVVELHSDGSGVFAFELYDESQRSSEWQRVGADGESVDDGATSTHLIADVQLALTVFSAVATLAEHATTRSYAGGNATFHARLVAASPERSIAICRRTDWGADSLSRMPSVASSAPAEAVVDLGALDRLGPGTVQASSMLLNEIGNTYAVEQLGQFSDTGAVRRRYWPASMWKQIGEWFAAKGIPVSEDRISG</sequence>
<gene>
    <name evidence="2" type="ORF">ABIH81_19315</name>
</gene>
<dbReference type="InterPro" id="IPR007421">
    <property type="entry name" value="Schlafen_AlbA_2_dom"/>
</dbReference>
<reference evidence="2" key="1">
    <citation type="submission" date="2024-06" db="EMBL/GenBank/DDBJ databases">
        <title>Micromonospora sp. strain HUAS YX12 genome sequences.</title>
        <authorList>
            <person name="Mo P."/>
        </authorList>
    </citation>
    <scope>NUCLEOTIDE SEQUENCE</scope>
    <source>
        <strain evidence="2">HUAS YX12</strain>
    </source>
</reference>
<name>A0AAU7QUC6_9ACTN</name>